<feature type="transmembrane region" description="Helical" evidence="1">
    <location>
        <begin position="267"/>
        <end position="290"/>
    </location>
</feature>
<evidence type="ECO:0000313" key="2">
    <source>
        <dbReference type="EMBL" id="EFV12305.1"/>
    </source>
</evidence>
<keyword evidence="1" id="KW-1133">Transmembrane helix</keyword>
<reference evidence="2 3" key="1">
    <citation type="journal article" date="2011" name="Stand. Genomic Sci.">
        <title>High quality draft genome sequence of Segniliparus rugosus CDC 945(T)= (ATCC BAA-974(T)).</title>
        <authorList>
            <person name="Earl A.M."/>
            <person name="Desjardins C.A."/>
            <person name="Fitzgerald M.G."/>
            <person name="Arachchi H.M."/>
            <person name="Zeng Q."/>
            <person name="Mehta T."/>
            <person name="Griggs A."/>
            <person name="Birren B.W."/>
            <person name="Toney N.C."/>
            <person name="Carr J."/>
            <person name="Posey J."/>
            <person name="Butler W.R."/>
        </authorList>
    </citation>
    <scope>NUCLEOTIDE SEQUENCE [LARGE SCALE GENOMIC DNA]</scope>
    <source>
        <strain evidence="3">ATCC BAA-974 / DSM 45345 / CCUG 50838 / CIP 108380 / JCM 13579 / CDC 945</strain>
    </source>
</reference>
<dbReference type="RefSeq" id="WP_007471471.1">
    <property type="nucleotide sequence ID" value="NZ_KI391953.1"/>
</dbReference>
<sequence length="338" mass="35890">MLRWLQRLVQFDRFLGALVLVVLVAGVFPASGRAETALGWATKLAIGLLFFLHGARISSKQALDGLKNVKLHLAVFACTFALFPALAFAAALLPPWLLSRELVPGFVFLGFVPSTMQAAVAFTALVGGDVAAASVATSVSSLLGVFLTPALTVWALGSTGRARLGWGPVLDIVAQLLVPFLAGQAARRWVGAWARRHEVEARLIDQGSVLLVVYAAFSLGVTQGIWQKVRLPEFVGMTAVCGAMLAVILGVAVFAGRAFGFDRSERAVLLFCGSKKSLSAGLPLASVLFAPAKLGVAVLPLMVFHQMQLMVCALLAGRLARRRTTWQVTGPSARESRA</sequence>
<evidence type="ECO:0000313" key="3">
    <source>
        <dbReference type="Proteomes" id="UP000004816"/>
    </source>
</evidence>
<dbReference type="PIRSF" id="PIRSF026166">
    <property type="entry name" value="UCP026166"/>
    <property type="match status" value="1"/>
</dbReference>
<feature type="transmembrane region" description="Helical" evidence="1">
    <location>
        <begin position="71"/>
        <end position="93"/>
    </location>
</feature>
<feature type="transmembrane region" description="Helical" evidence="1">
    <location>
        <begin position="105"/>
        <end position="127"/>
    </location>
</feature>
<dbReference type="OrthoDB" id="9792271at2"/>
<dbReference type="AlphaFoldDB" id="E5XTL9"/>
<proteinExistence type="predicted"/>
<dbReference type="PANTHER" id="PTHR18640:SF5">
    <property type="entry name" value="SODIUM_BILE ACID COTRANSPORTER 7"/>
    <property type="match status" value="1"/>
</dbReference>
<dbReference type="InterPro" id="IPR038770">
    <property type="entry name" value="Na+/solute_symporter_sf"/>
</dbReference>
<name>E5XTL9_SEGRC</name>
<feature type="transmembrane region" description="Helical" evidence="1">
    <location>
        <begin position="139"/>
        <end position="157"/>
    </location>
</feature>
<evidence type="ECO:0008006" key="4">
    <source>
        <dbReference type="Google" id="ProtNLM"/>
    </source>
</evidence>
<dbReference type="Proteomes" id="UP000004816">
    <property type="component" value="Unassembled WGS sequence"/>
</dbReference>
<dbReference type="InterPro" id="IPR016833">
    <property type="entry name" value="Put_Na-Bile_cotransptr"/>
</dbReference>
<dbReference type="GO" id="GO:0005886">
    <property type="term" value="C:plasma membrane"/>
    <property type="evidence" value="ECO:0007669"/>
    <property type="project" value="TreeGrafter"/>
</dbReference>
<protein>
    <recommendedName>
        <fullName evidence="4">Bile acid:sodium symporter</fullName>
    </recommendedName>
</protein>
<organism evidence="2 3">
    <name type="scientific">Segniliparus rugosus (strain ATCC BAA-974 / DSM 45345 / CCUG 50838 / CIP 108380 / JCM 13579 / CDC 945)</name>
    <dbReference type="NCBI Taxonomy" id="679197"/>
    <lineage>
        <taxon>Bacteria</taxon>
        <taxon>Bacillati</taxon>
        <taxon>Actinomycetota</taxon>
        <taxon>Actinomycetes</taxon>
        <taxon>Mycobacteriales</taxon>
        <taxon>Segniliparaceae</taxon>
        <taxon>Segniliparus</taxon>
    </lineage>
</organism>
<accession>E5XTL9</accession>
<feature type="transmembrane region" description="Helical" evidence="1">
    <location>
        <begin position="163"/>
        <end position="182"/>
    </location>
</feature>
<feature type="transmembrane region" description="Helical" evidence="1">
    <location>
        <begin position="234"/>
        <end position="255"/>
    </location>
</feature>
<dbReference type="eggNOG" id="COG0385">
    <property type="taxonomic scope" value="Bacteria"/>
</dbReference>
<feature type="transmembrane region" description="Helical" evidence="1">
    <location>
        <begin position="203"/>
        <end position="222"/>
    </location>
</feature>
<dbReference type="Pfam" id="PF13593">
    <property type="entry name" value="SBF_like"/>
    <property type="match status" value="1"/>
</dbReference>
<gene>
    <name evidence="2" type="ORF">HMPREF9336_02841</name>
</gene>
<dbReference type="EMBL" id="ACZI02000001">
    <property type="protein sequence ID" value="EFV12305.1"/>
    <property type="molecule type" value="Genomic_DNA"/>
</dbReference>
<feature type="transmembrane region" description="Helical" evidence="1">
    <location>
        <begin position="39"/>
        <end position="59"/>
    </location>
</feature>
<keyword evidence="1" id="KW-0812">Transmembrane</keyword>
<evidence type="ECO:0000256" key="1">
    <source>
        <dbReference type="SAM" id="Phobius"/>
    </source>
</evidence>
<feature type="transmembrane region" description="Helical" evidence="1">
    <location>
        <begin position="296"/>
        <end position="316"/>
    </location>
</feature>
<comment type="caution">
    <text evidence="2">The sequence shown here is derived from an EMBL/GenBank/DDBJ whole genome shotgun (WGS) entry which is preliminary data.</text>
</comment>
<keyword evidence="1" id="KW-0472">Membrane</keyword>
<dbReference type="Gene3D" id="1.20.1530.20">
    <property type="match status" value="1"/>
</dbReference>
<dbReference type="HOGENOM" id="CLU_039013_1_0_11"/>
<dbReference type="STRING" id="679197.HMPREF9336_02841"/>
<dbReference type="PANTHER" id="PTHR18640">
    <property type="entry name" value="SOLUTE CARRIER FAMILY 10 MEMBER 7"/>
    <property type="match status" value="1"/>
</dbReference>
<keyword evidence="3" id="KW-1185">Reference proteome</keyword>